<dbReference type="Gene3D" id="3.30.365.10">
    <property type="entry name" value="Aldehyde oxidase/xanthine dehydrogenase, molybdopterin binding domain"/>
    <property type="match status" value="4"/>
</dbReference>
<dbReference type="InterPro" id="IPR052516">
    <property type="entry name" value="N-heterocyclic_Hydroxylase"/>
</dbReference>
<sequence length="764" mass="79707">MSRASAQAGKVSRRGLLLGAAGAAGLLLVGWGVIPPRSRQGKPELWSVGEGEVALNGWIKVLADGGVALAMPRSEMGQGVHTALAMLVAEEMDLPLARVQVVQAGADKIYGNVAMFVASLPFHPALSEGAAPPFKVRAAEWLVAKVARELGINATGGSSSVADAWEPVRAAAATARAALLGAAAAQWKLPVAELAIVEGMIRHSSGAQAHFGQLARSASATPPGTVTLKAHADFKLLGRAAPRLDLPSKVDGSAVFGLDVRLPDMAFAAVRMCPVLGGAPGAFDANVALRMPGVVRVVSLPSYAGSTAGVAVVASSYWQAQQAVRALNIAWRHPVGPLVDSENIRQQLLNEVGTDSGFEFYAKGDVKAAEAAGSRVVEAVYDAPYLAHATLEPMNCTAQVRPDGISLWVPTQVPQMAAALAARVAGVRADQVAVTVTQLGGGFGRRLEVDVVGQAVRIAMECGGRPVQLIWSREEDFGHDFFRPMQVARLRGSLSDSGELQSLSVASAGDAITPRWLARTLPALAGPMDTPDKTTAEGLFDQAYRVPHQSMRHAATRHGVPVGFWRSVGHSHNAFFLESFVDELASAAAVDPVVFRRKLLADAPRHLAVLNLAAERAQWGQPLPAGRARGVALHESFGSIVAQVAEVSLVGTVARVHRVVCAIDCGQVINPDTVAQQMEGSVVFALSAALFGGVDIEGGAVKGGNFGEHRLLPMAQAPEVQTHIVPSHRPPAGVGEPGVPPLAPAVGNAIAVLTGRRARRLPLA</sequence>
<dbReference type="SUPFAM" id="SSF56003">
    <property type="entry name" value="Molybdenum cofactor-binding domain"/>
    <property type="match status" value="2"/>
</dbReference>
<organism evidence="2 3">
    <name type="scientific">Hydrogenophaga atypica</name>
    <dbReference type="NCBI Taxonomy" id="249409"/>
    <lineage>
        <taxon>Bacteria</taxon>
        <taxon>Pseudomonadati</taxon>
        <taxon>Pseudomonadota</taxon>
        <taxon>Betaproteobacteria</taxon>
        <taxon>Burkholderiales</taxon>
        <taxon>Comamonadaceae</taxon>
        <taxon>Hydrogenophaga</taxon>
    </lineage>
</organism>
<dbReference type="PANTHER" id="PTHR47495">
    <property type="entry name" value="ALDEHYDE DEHYDROGENASE"/>
    <property type="match status" value="1"/>
</dbReference>
<dbReference type="PANTHER" id="PTHR47495:SF2">
    <property type="entry name" value="ALDEHYDE DEHYDROGENASE"/>
    <property type="match status" value="1"/>
</dbReference>
<dbReference type="Proteomes" id="UP001596501">
    <property type="component" value="Unassembled WGS sequence"/>
</dbReference>
<name>A0ABW2QK96_9BURK</name>
<dbReference type="SMART" id="SM01008">
    <property type="entry name" value="Ald_Xan_dh_C"/>
    <property type="match status" value="1"/>
</dbReference>
<dbReference type="SUPFAM" id="SSF54665">
    <property type="entry name" value="CO dehydrogenase molybdoprotein N-domain-like"/>
    <property type="match status" value="1"/>
</dbReference>
<keyword evidence="3" id="KW-1185">Reference proteome</keyword>
<evidence type="ECO:0000313" key="3">
    <source>
        <dbReference type="Proteomes" id="UP001596501"/>
    </source>
</evidence>
<dbReference type="InterPro" id="IPR046867">
    <property type="entry name" value="AldOxase/xan_DH_MoCoBD2"/>
</dbReference>
<dbReference type="Gene3D" id="3.90.1170.50">
    <property type="entry name" value="Aldehyde oxidase/xanthine dehydrogenase, a/b hammerhead"/>
    <property type="match status" value="1"/>
</dbReference>
<dbReference type="PIRSF" id="PIRSF036389">
    <property type="entry name" value="IOR_B"/>
    <property type="match status" value="1"/>
</dbReference>
<dbReference type="InterPro" id="IPR036856">
    <property type="entry name" value="Ald_Oxase/Xan_DH_a/b_sf"/>
</dbReference>
<comment type="caution">
    <text evidence="2">The sequence shown here is derived from an EMBL/GenBank/DDBJ whole genome shotgun (WGS) entry which is preliminary data.</text>
</comment>
<dbReference type="EMBL" id="JBHTCA010000002">
    <property type="protein sequence ID" value="MFC7407880.1"/>
    <property type="molecule type" value="Genomic_DNA"/>
</dbReference>
<reference evidence="3" key="1">
    <citation type="journal article" date="2019" name="Int. J. Syst. Evol. Microbiol.">
        <title>The Global Catalogue of Microorganisms (GCM) 10K type strain sequencing project: providing services to taxonomists for standard genome sequencing and annotation.</title>
        <authorList>
            <consortium name="The Broad Institute Genomics Platform"/>
            <consortium name="The Broad Institute Genome Sequencing Center for Infectious Disease"/>
            <person name="Wu L."/>
            <person name="Ma J."/>
        </authorList>
    </citation>
    <scope>NUCLEOTIDE SEQUENCE [LARGE SCALE GENOMIC DNA]</scope>
    <source>
        <strain evidence="3">CGMCC 1.12371</strain>
    </source>
</reference>
<dbReference type="InterPro" id="IPR006311">
    <property type="entry name" value="TAT_signal"/>
</dbReference>
<dbReference type="InterPro" id="IPR008274">
    <property type="entry name" value="AldOxase/xan_DH_MoCoBD1"/>
</dbReference>
<evidence type="ECO:0000313" key="2">
    <source>
        <dbReference type="EMBL" id="MFC7407880.1"/>
    </source>
</evidence>
<dbReference type="RefSeq" id="WP_382219743.1">
    <property type="nucleotide sequence ID" value="NZ_JBHTCA010000002.1"/>
</dbReference>
<protein>
    <submittedName>
        <fullName evidence="2">Molybdopterin cofactor-binding domain-containing protein</fullName>
    </submittedName>
</protein>
<dbReference type="InterPro" id="IPR037165">
    <property type="entry name" value="AldOxase/xan_DH_Mopterin-bd_sf"/>
</dbReference>
<dbReference type="Pfam" id="PF02738">
    <property type="entry name" value="MoCoBD_1"/>
    <property type="match status" value="1"/>
</dbReference>
<proteinExistence type="predicted"/>
<feature type="domain" description="Aldehyde oxidase/xanthine dehydrogenase a/b hammerhead" evidence="1">
    <location>
        <begin position="251"/>
        <end position="335"/>
    </location>
</feature>
<accession>A0ABW2QK96</accession>
<dbReference type="InterPro" id="IPR000674">
    <property type="entry name" value="Ald_Oxase/Xan_DH_a/b"/>
</dbReference>
<evidence type="ECO:0000259" key="1">
    <source>
        <dbReference type="SMART" id="SM01008"/>
    </source>
</evidence>
<dbReference type="PROSITE" id="PS51318">
    <property type="entry name" value="TAT"/>
    <property type="match status" value="1"/>
</dbReference>
<dbReference type="Pfam" id="PF20256">
    <property type="entry name" value="MoCoBD_2"/>
    <property type="match status" value="2"/>
</dbReference>
<dbReference type="InterPro" id="IPR012368">
    <property type="entry name" value="OxRdtase_Mopterin-bd_su_IorB"/>
</dbReference>
<gene>
    <name evidence="2" type="ORF">ACFQPB_03335</name>
</gene>